<dbReference type="InterPro" id="IPR013324">
    <property type="entry name" value="RNA_pol_sigma_r3/r4-like"/>
</dbReference>
<evidence type="ECO:0000259" key="7">
    <source>
        <dbReference type="Pfam" id="PF08281"/>
    </source>
</evidence>
<evidence type="ECO:0000313" key="9">
    <source>
        <dbReference type="Proteomes" id="UP000319817"/>
    </source>
</evidence>
<dbReference type="Pfam" id="PF04542">
    <property type="entry name" value="Sigma70_r2"/>
    <property type="match status" value="1"/>
</dbReference>
<comment type="similarity">
    <text evidence="1">Belongs to the sigma-70 factor family. ECF subfamily.</text>
</comment>
<dbReference type="PANTHER" id="PTHR43133">
    <property type="entry name" value="RNA POLYMERASE ECF-TYPE SIGMA FACTO"/>
    <property type="match status" value="1"/>
</dbReference>
<dbReference type="GO" id="GO:0016987">
    <property type="term" value="F:sigma factor activity"/>
    <property type="evidence" value="ECO:0007669"/>
    <property type="project" value="UniProtKB-KW"/>
</dbReference>
<dbReference type="Proteomes" id="UP000319817">
    <property type="component" value="Chromosome"/>
</dbReference>
<protein>
    <submittedName>
        <fullName evidence="8">ECF RNA polymerase sigma factor SigG</fullName>
    </submittedName>
</protein>
<feature type="domain" description="RNA polymerase sigma factor 70 region 4 type 2" evidence="7">
    <location>
        <begin position="103"/>
        <end position="155"/>
    </location>
</feature>
<keyword evidence="3" id="KW-0731">Sigma factor</keyword>
<dbReference type="GO" id="GO:0006352">
    <property type="term" value="P:DNA-templated transcription initiation"/>
    <property type="evidence" value="ECO:0007669"/>
    <property type="project" value="InterPro"/>
</dbReference>
<dbReference type="CDD" id="cd06171">
    <property type="entry name" value="Sigma70_r4"/>
    <property type="match status" value="1"/>
</dbReference>
<dbReference type="EMBL" id="CP036526">
    <property type="protein sequence ID" value="QDT09926.1"/>
    <property type="molecule type" value="Genomic_DNA"/>
</dbReference>
<keyword evidence="9" id="KW-1185">Reference proteome</keyword>
<evidence type="ECO:0000256" key="4">
    <source>
        <dbReference type="ARBA" id="ARBA00023125"/>
    </source>
</evidence>
<dbReference type="SUPFAM" id="SSF88659">
    <property type="entry name" value="Sigma3 and sigma4 domains of RNA polymerase sigma factors"/>
    <property type="match status" value="1"/>
</dbReference>
<evidence type="ECO:0000259" key="6">
    <source>
        <dbReference type="Pfam" id="PF04542"/>
    </source>
</evidence>
<dbReference type="SUPFAM" id="SSF88946">
    <property type="entry name" value="Sigma2 domain of RNA polymerase sigma factors"/>
    <property type="match status" value="1"/>
</dbReference>
<dbReference type="InterPro" id="IPR036388">
    <property type="entry name" value="WH-like_DNA-bd_sf"/>
</dbReference>
<dbReference type="InterPro" id="IPR039425">
    <property type="entry name" value="RNA_pol_sigma-70-like"/>
</dbReference>
<reference evidence="8 9" key="1">
    <citation type="submission" date="2019-02" db="EMBL/GenBank/DDBJ databases">
        <title>Deep-cultivation of Planctomycetes and their phenomic and genomic characterization uncovers novel biology.</title>
        <authorList>
            <person name="Wiegand S."/>
            <person name="Jogler M."/>
            <person name="Boedeker C."/>
            <person name="Pinto D."/>
            <person name="Vollmers J."/>
            <person name="Rivas-Marin E."/>
            <person name="Kohn T."/>
            <person name="Peeters S.H."/>
            <person name="Heuer A."/>
            <person name="Rast P."/>
            <person name="Oberbeckmann S."/>
            <person name="Bunk B."/>
            <person name="Jeske O."/>
            <person name="Meyerdierks A."/>
            <person name="Storesund J.E."/>
            <person name="Kallscheuer N."/>
            <person name="Luecker S."/>
            <person name="Lage O.M."/>
            <person name="Pohl T."/>
            <person name="Merkel B.J."/>
            <person name="Hornburger P."/>
            <person name="Mueller R.-W."/>
            <person name="Bruemmer F."/>
            <person name="Labrenz M."/>
            <person name="Spormann A.M."/>
            <person name="Op den Camp H."/>
            <person name="Overmann J."/>
            <person name="Amann R."/>
            <person name="Jetten M.S.M."/>
            <person name="Mascher T."/>
            <person name="Medema M.H."/>
            <person name="Devos D.P."/>
            <person name="Kaster A.-K."/>
            <person name="Ovreas L."/>
            <person name="Rohde M."/>
            <person name="Galperin M.Y."/>
            <person name="Jogler C."/>
        </authorList>
    </citation>
    <scope>NUCLEOTIDE SEQUENCE [LARGE SCALE GENOMIC DNA]</scope>
    <source>
        <strain evidence="8 9">K23_9</strain>
    </source>
</reference>
<evidence type="ECO:0000313" key="8">
    <source>
        <dbReference type="EMBL" id="QDT09926.1"/>
    </source>
</evidence>
<dbReference type="Gene3D" id="1.10.10.10">
    <property type="entry name" value="Winged helix-like DNA-binding domain superfamily/Winged helix DNA-binding domain"/>
    <property type="match status" value="1"/>
</dbReference>
<gene>
    <name evidence="8" type="primary">sigG</name>
    <name evidence="8" type="ORF">K239x_18790</name>
</gene>
<dbReference type="RefSeq" id="WP_419189852.1">
    <property type="nucleotide sequence ID" value="NZ_CP036526.1"/>
</dbReference>
<evidence type="ECO:0000256" key="5">
    <source>
        <dbReference type="ARBA" id="ARBA00023163"/>
    </source>
</evidence>
<sequence>MDDLFIANQPPIYRFLLRLSGSVETASDLSQETLARGWQKREQLRDSAALRTWLLRIAHNTFCEYARQQKQHGERGWEPLEASTLACREASPGKLSSDQELGEQIWHAMGELPPRQSQVLHLRVVEQLKTHEIADVLGINAQAVRSNLSAARKNMRERLGDSVSKPSNPKAIG</sequence>
<keyword evidence="5" id="KW-0804">Transcription</keyword>
<accession>A0A517NS62</accession>
<evidence type="ECO:0000256" key="2">
    <source>
        <dbReference type="ARBA" id="ARBA00023015"/>
    </source>
</evidence>
<feature type="domain" description="RNA polymerase sigma-70 region 2" evidence="6">
    <location>
        <begin position="4"/>
        <end position="70"/>
    </location>
</feature>
<proteinExistence type="inferred from homology"/>
<dbReference type="Pfam" id="PF08281">
    <property type="entry name" value="Sigma70_r4_2"/>
    <property type="match status" value="1"/>
</dbReference>
<dbReference type="InterPro" id="IPR013249">
    <property type="entry name" value="RNA_pol_sigma70_r4_t2"/>
</dbReference>
<dbReference type="AlphaFoldDB" id="A0A517NS62"/>
<name>A0A517NS62_9BACT</name>
<evidence type="ECO:0000256" key="3">
    <source>
        <dbReference type="ARBA" id="ARBA00023082"/>
    </source>
</evidence>
<dbReference type="GO" id="GO:0003677">
    <property type="term" value="F:DNA binding"/>
    <property type="evidence" value="ECO:0007669"/>
    <property type="project" value="UniProtKB-KW"/>
</dbReference>
<dbReference type="InterPro" id="IPR014284">
    <property type="entry name" value="RNA_pol_sigma-70_dom"/>
</dbReference>
<keyword evidence="4" id="KW-0238">DNA-binding</keyword>
<dbReference type="InterPro" id="IPR013325">
    <property type="entry name" value="RNA_pol_sigma_r2"/>
</dbReference>
<dbReference type="Gene3D" id="1.10.1740.10">
    <property type="match status" value="1"/>
</dbReference>
<dbReference type="PANTHER" id="PTHR43133:SF8">
    <property type="entry name" value="RNA POLYMERASE SIGMA FACTOR HI_1459-RELATED"/>
    <property type="match status" value="1"/>
</dbReference>
<dbReference type="InterPro" id="IPR007627">
    <property type="entry name" value="RNA_pol_sigma70_r2"/>
</dbReference>
<evidence type="ECO:0000256" key="1">
    <source>
        <dbReference type="ARBA" id="ARBA00010641"/>
    </source>
</evidence>
<keyword evidence="2" id="KW-0805">Transcription regulation</keyword>
<dbReference type="NCBIfam" id="TIGR02937">
    <property type="entry name" value="sigma70-ECF"/>
    <property type="match status" value="1"/>
</dbReference>
<organism evidence="8 9">
    <name type="scientific">Stieleria marina</name>
    <dbReference type="NCBI Taxonomy" id="1930275"/>
    <lineage>
        <taxon>Bacteria</taxon>
        <taxon>Pseudomonadati</taxon>
        <taxon>Planctomycetota</taxon>
        <taxon>Planctomycetia</taxon>
        <taxon>Pirellulales</taxon>
        <taxon>Pirellulaceae</taxon>
        <taxon>Stieleria</taxon>
    </lineage>
</organism>